<dbReference type="Proteomes" id="UP000048965">
    <property type="component" value="Unassembled WGS sequence"/>
</dbReference>
<dbReference type="InterPro" id="IPR029058">
    <property type="entry name" value="AB_hydrolase_fold"/>
</dbReference>
<organism evidence="1 2">
    <name type="scientific">Streptomyces lydicamycinicus</name>
    <dbReference type="NCBI Taxonomy" id="1546107"/>
    <lineage>
        <taxon>Bacteria</taxon>
        <taxon>Bacillati</taxon>
        <taxon>Actinomycetota</taxon>
        <taxon>Actinomycetes</taxon>
        <taxon>Kitasatosporales</taxon>
        <taxon>Streptomycetaceae</taxon>
        <taxon>Streptomyces</taxon>
    </lineage>
</organism>
<dbReference type="EMBL" id="BBNO01000003">
    <property type="protein sequence ID" value="GAO07620.1"/>
    <property type="molecule type" value="Genomic_DNA"/>
</dbReference>
<comment type="caution">
    <text evidence="1">The sequence shown here is derived from an EMBL/GenBank/DDBJ whole genome shotgun (WGS) entry which is preliminary data.</text>
</comment>
<dbReference type="AlphaFoldDB" id="A0A0P4R466"/>
<reference evidence="2" key="1">
    <citation type="submission" date="2014-09" db="EMBL/GenBank/DDBJ databases">
        <title>Whole genome shotgun sequence of Streptomyces sp. NBRC 110027.</title>
        <authorList>
            <person name="Komaki H."/>
            <person name="Ichikawa N."/>
            <person name="Katano-Makiyama Y."/>
            <person name="Hosoyama A."/>
            <person name="Hashimoto M."/>
            <person name="Uohara A."/>
            <person name="Kitahashi Y."/>
            <person name="Ohji S."/>
            <person name="Kimura A."/>
            <person name="Yamazoe A."/>
            <person name="Igarashi Y."/>
            <person name="Fujita N."/>
        </authorList>
    </citation>
    <scope>NUCLEOTIDE SEQUENCE [LARGE SCALE GENOMIC DNA]</scope>
    <source>
        <strain evidence="2">NBRC 110027</strain>
    </source>
</reference>
<gene>
    <name evidence="1" type="ORF">TPA0598_03_00810</name>
</gene>
<protein>
    <submittedName>
        <fullName evidence="1">Uncharacterized protein</fullName>
    </submittedName>
</protein>
<evidence type="ECO:0000313" key="1">
    <source>
        <dbReference type="EMBL" id="GAO07620.1"/>
    </source>
</evidence>
<accession>A0A0P4R466</accession>
<dbReference type="Gene3D" id="3.40.50.1820">
    <property type="entry name" value="alpha/beta hydrolase"/>
    <property type="match status" value="1"/>
</dbReference>
<name>A0A0P4R466_9ACTN</name>
<dbReference type="ESTHER" id="strpt-a0a1y2njq2">
    <property type="family name" value="Dieckmann_Cyclase"/>
</dbReference>
<sequence length="270" mass="28983">MAVPGSWKSLTSDGKDLVLAVDFAVTGRPQAGFPEFVALAHPQFSLWETLPPAPEEDAGMTGADYVERWAADVLREGRPVRAVMGYCVGAVYAAALAERIGRSQGETPALIGFDPELPRRDVVCHHFLTTMEGMSGLLTPAEIAHAQQAAGQALTDEGDIKKFGERLLEIFREVGGAAFARVGLDAKRSEEFVATFGLFLHFFVRGSDLDPTAGWKSLTAMTSATPTSGLNPLSEADRADRVAKEIRFPVEHADLLRTPDVATTVTGLLS</sequence>
<evidence type="ECO:0000313" key="2">
    <source>
        <dbReference type="Proteomes" id="UP000048965"/>
    </source>
</evidence>
<proteinExistence type="predicted"/>
<keyword evidence="2" id="KW-1185">Reference proteome</keyword>
<reference evidence="1 2" key="2">
    <citation type="journal article" date="2015" name="Stand. Genomic Sci.">
        <title>Draft genome sequence of marine-derived Streptomyces sp. TP-A0598, a producer of anti-MRSA antibiotic lydicamycins.</title>
        <authorList>
            <person name="Komaki H."/>
            <person name="Ichikawa N."/>
            <person name="Hosoyama A."/>
            <person name="Fujita N."/>
            <person name="Igarashi Y."/>
        </authorList>
    </citation>
    <scope>NUCLEOTIDE SEQUENCE [LARGE SCALE GENOMIC DNA]</scope>
    <source>
        <strain evidence="1 2">NBRC 110027</strain>
    </source>
</reference>